<feature type="compositionally biased region" description="Pro residues" evidence="1">
    <location>
        <begin position="63"/>
        <end position="80"/>
    </location>
</feature>
<reference evidence="2" key="1">
    <citation type="submission" date="2022-11" db="EMBL/GenBank/DDBJ databases">
        <title>Genome Sequence of Cubamyces cubensis.</title>
        <authorList>
            <person name="Buettner E."/>
        </authorList>
    </citation>
    <scope>NUCLEOTIDE SEQUENCE</scope>
    <source>
        <strain evidence="2">MPL-01</strain>
    </source>
</reference>
<evidence type="ECO:0000313" key="3">
    <source>
        <dbReference type="Proteomes" id="UP001215151"/>
    </source>
</evidence>
<gene>
    <name evidence="2" type="ORF">ONZ51_g3066</name>
</gene>
<dbReference type="AlphaFoldDB" id="A0AAD7TYE2"/>
<feature type="region of interest" description="Disordered" evidence="1">
    <location>
        <begin position="24"/>
        <end position="86"/>
    </location>
</feature>
<evidence type="ECO:0000313" key="2">
    <source>
        <dbReference type="EMBL" id="KAJ8489173.1"/>
    </source>
</evidence>
<organism evidence="2 3">
    <name type="scientific">Trametes cubensis</name>
    <dbReference type="NCBI Taxonomy" id="1111947"/>
    <lineage>
        <taxon>Eukaryota</taxon>
        <taxon>Fungi</taxon>
        <taxon>Dikarya</taxon>
        <taxon>Basidiomycota</taxon>
        <taxon>Agaricomycotina</taxon>
        <taxon>Agaricomycetes</taxon>
        <taxon>Polyporales</taxon>
        <taxon>Polyporaceae</taxon>
        <taxon>Trametes</taxon>
    </lineage>
</organism>
<keyword evidence="3" id="KW-1185">Reference proteome</keyword>
<accession>A0AAD7TYE2</accession>
<proteinExistence type="predicted"/>
<comment type="caution">
    <text evidence="2">The sequence shown here is derived from an EMBL/GenBank/DDBJ whole genome shotgun (WGS) entry which is preliminary data.</text>
</comment>
<sequence length="118" mass="12663">MDTPSTSAAALKLQIQQLESVINRRKAAETAPAQPPAPSTSARPRSNVYVNPNYKPPSKTARPPAPPPQPRPAARPPPTLPQEKRDVVLNGVQFESSGRALVRKDPALLAALDWTDAT</sequence>
<dbReference type="EMBL" id="JAPEVG010000052">
    <property type="protein sequence ID" value="KAJ8489173.1"/>
    <property type="molecule type" value="Genomic_DNA"/>
</dbReference>
<evidence type="ECO:0000256" key="1">
    <source>
        <dbReference type="SAM" id="MobiDB-lite"/>
    </source>
</evidence>
<protein>
    <submittedName>
        <fullName evidence="2">Uncharacterized protein</fullName>
    </submittedName>
</protein>
<dbReference type="Proteomes" id="UP001215151">
    <property type="component" value="Unassembled WGS sequence"/>
</dbReference>
<name>A0AAD7TYE2_9APHY</name>